<keyword evidence="2" id="KW-1133">Transmembrane helix</keyword>
<name>A0A1H3KV24_9ACTN</name>
<evidence type="ECO:0000256" key="2">
    <source>
        <dbReference type="SAM" id="Phobius"/>
    </source>
</evidence>
<dbReference type="Proteomes" id="UP000242415">
    <property type="component" value="Unassembled WGS sequence"/>
</dbReference>
<evidence type="ECO:0000313" key="5">
    <source>
        <dbReference type="Proteomes" id="UP000242415"/>
    </source>
</evidence>
<proteinExistence type="predicted"/>
<evidence type="ECO:0008006" key="6">
    <source>
        <dbReference type="Google" id="ProtNLM"/>
    </source>
</evidence>
<evidence type="ECO:0000313" key="4">
    <source>
        <dbReference type="EMBL" id="SDY56067.1"/>
    </source>
</evidence>
<dbReference type="EMBL" id="FNPH01000002">
    <property type="protein sequence ID" value="SDY56067.1"/>
    <property type="molecule type" value="Genomic_DNA"/>
</dbReference>
<keyword evidence="2" id="KW-0472">Membrane</keyword>
<keyword evidence="3" id="KW-0732">Signal</keyword>
<dbReference type="RefSeq" id="WP_091554425.1">
    <property type="nucleotide sequence ID" value="NZ_FNPH01000002.1"/>
</dbReference>
<evidence type="ECO:0000256" key="3">
    <source>
        <dbReference type="SAM" id="SignalP"/>
    </source>
</evidence>
<feature type="chain" id="PRO_5017303902" description="DUF4352 domain-containing protein" evidence="3">
    <location>
        <begin position="29"/>
        <end position="381"/>
    </location>
</feature>
<evidence type="ECO:0000256" key="1">
    <source>
        <dbReference type="SAM" id="MobiDB-lite"/>
    </source>
</evidence>
<protein>
    <recommendedName>
        <fullName evidence="6">DUF4352 domain-containing protein</fullName>
    </recommendedName>
</protein>
<feature type="signal peptide" evidence="3">
    <location>
        <begin position="1"/>
        <end position="28"/>
    </location>
</feature>
<keyword evidence="5" id="KW-1185">Reference proteome</keyword>
<dbReference type="STRING" id="405436.SAMN05444365_102650"/>
<sequence length="381" mass="40678">MFTSCQRAVIAVVVGFSSILAAPQPAHAQPQTVSLGINSSGTLSPNYRIEVRNSTAKPIDVTVRQELPRGTTVTTTSPEARPKEGEVTWQLKAPPRSNTTLTSSLTHSGGSTLFSPACAYERDGSRPYSCATAAWTPPPDITPRHAPPWWQQPRTLTIIGASALVGLTLLWGLVAVARRWRRRAAGRSRIGPTTRAPIRGLAPPPAPRRRRRPPAVVVLAFTLLLLALTGALGTRAVVAGADTIQLARQQTGWVGNQTSGPVGAALREDSFEFTVYRIGCQQVGPGTRRCIATVGVHNASGKDGHWHAGLQRAYLPTGSWVSTDEAATREANKGRDMFAEPLAAGQRLLFPLAFTVTSELLPTRIELRSGAFNAGVSVTPV</sequence>
<reference evidence="5" key="1">
    <citation type="submission" date="2016-10" db="EMBL/GenBank/DDBJ databases">
        <authorList>
            <person name="Varghese N."/>
            <person name="Submissions S."/>
        </authorList>
    </citation>
    <scope>NUCLEOTIDE SEQUENCE [LARGE SCALE GENOMIC DNA]</scope>
    <source>
        <strain evidence="5">DSM 45245</strain>
    </source>
</reference>
<keyword evidence="2" id="KW-0812">Transmembrane</keyword>
<feature type="region of interest" description="Disordered" evidence="1">
    <location>
        <begin position="187"/>
        <end position="210"/>
    </location>
</feature>
<gene>
    <name evidence="4" type="ORF">SAMN05444365_102650</name>
</gene>
<dbReference type="AlphaFoldDB" id="A0A1H3KV24"/>
<feature type="transmembrane region" description="Helical" evidence="2">
    <location>
        <begin position="215"/>
        <end position="238"/>
    </location>
</feature>
<dbReference type="OrthoDB" id="3405890at2"/>
<feature type="transmembrane region" description="Helical" evidence="2">
    <location>
        <begin position="156"/>
        <end position="177"/>
    </location>
</feature>
<accession>A0A1H3KV24</accession>
<organism evidence="4 5">
    <name type="scientific">Micromonospora pattaloongensis</name>
    <dbReference type="NCBI Taxonomy" id="405436"/>
    <lineage>
        <taxon>Bacteria</taxon>
        <taxon>Bacillati</taxon>
        <taxon>Actinomycetota</taxon>
        <taxon>Actinomycetes</taxon>
        <taxon>Micromonosporales</taxon>
        <taxon>Micromonosporaceae</taxon>
        <taxon>Micromonospora</taxon>
    </lineage>
</organism>